<dbReference type="OrthoDB" id="432234at2759"/>
<proteinExistence type="inferred from homology"/>
<dbReference type="Proteomes" id="UP001153069">
    <property type="component" value="Unassembled WGS sequence"/>
</dbReference>
<keyword evidence="1" id="KW-0067">ATP-binding</keyword>
<gene>
    <name evidence="3" type="ORF">SEMRO_3363_G347230.1</name>
</gene>
<dbReference type="GO" id="GO:0000723">
    <property type="term" value="P:telomere maintenance"/>
    <property type="evidence" value="ECO:0007669"/>
    <property type="project" value="InterPro"/>
</dbReference>
<keyword evidence="1" id="KW-0547">Nucleotide-binding</keyword>
<name>A0A9N8I1C0_9STRA</name>
<dbReference type="GO" id="GO:0016787">
    <property type="term" value="F:hydrolase activity"/>
    <property type="evidence" value="ECO:0007669"/>
    <property type="project" value="UniProtKB-KW"/>
</dbReference>
<comment type="catalytic activity">
    <reaction evidence="1">
        <text>ATP + H2O = ADP + phosphate + H(+)</text>
        <dbReference type="Rhea" id="RHEA:13065"/>
        <dbReference type="ChEBI" id="CHEBI:15377"/>
        <dbReference type="ChEBI" id="CHEBI:15378"/>
        <dbReference type="ChEBI" id="CHEBI:30616"/>
        <dbReference type="ChEBI" id="CHEBI:43474"/>
        <dbReference type="ChEBI" id="CHEBI:456216"/>
        <dbReference type="EC" id="5.6.2.3"/>
    </reaction>
</comment>
<dbReference type="GO" id="GO:0005524">
    <property type="term" value="F:ATP binding"/>
    <property type="evidence" value="ECO:0007669"/>
    <property type="project" value="UniProtKB-KW"/>
</dbReference>
<dbReference type="InterPro" id="IPR051055">
    <property type="entry name" value="PIF1_helicase"/>
</dbReference>
<reference evidence="3" key="1">
    <citation type="submission" date="2020-06" db="EMBL/GenBank/DDBJ databases">
        <authorList>
            <consortium name="Plant Systems Biology data submission"/>
        </authorList>
    </citation>
    <scope>NUCLEOTIDE SEQUENCE</scope>
    <source>
        <strain evidence="3">D6</strain>
    </source>
</reference>
<keyword evidence="4" id="KW-1185">Reference proteome</keyword>
<dbReference type="InterPro" id="IPR027417">
    <property type="entry name" value="P-loop_NTPase"/>
</dbReference>
<comment type="caution">
    <text evidence="3">The sequence shown here is derived from an EMBL/GenBank/DDBJ whole genome shotgun (WGS) entry which is preliminary data.</text>
</comment>
<organism evidence="3 4">
    <name type="scientific">Seminavis robusta</name>
    <dbReference type="NCBI Taxonomy" id="568900"/>
    <lineage>
        <taxon>Eukaryota</taxon>
        <taxon>Sar</taxon>
        <taxon>Stramenopiles</taxon>
        <taxon>Ochrophyta</taxon>
        <taxon>Bacillariophyta</taxon>
        <taxon>Bacillariophyceae</taxon>
        <taxon>Bacillariophycidae</taxon>
        <taxon>Naviculales</taxon>
        <taxon>Naviculaceae</taxon>
        <taxon>Seminavis</taxon>
    </lineage>
</organism>
<keyword evidence="1" id="KW-0378">Hydrolase</keyword>
<dbReference type="Pfam" id="PF05970">
    <property type="entry name" value="PIF1"/>
    <property type="match status" value="1"/>
</dbReference>
<feature type="domain" description="DNA helicase Pif1-like DEAD-box helicase" evidence="2">
    <location>
        <begin position="2"/>
        <end position="88"/>
    </location>
</feature>
<comment type="similarity">
    <text evidence="1">Belongs to the helicase family.</text>
</comment>
<dbReference type="InterPro" id="IPR010285">
    <property type="entry name" value="DNA_helicase_pif1-like_DEAD"/>
</dbReference>
<dbReference type="GO" id="GO:0006281">
    <property type="term" value="P:DNA repair"/>
    <property type="evidence" value="ECO:0007669"/>
    <property type="project" value="UniProtKB-KW"/>
</dbReference>
<comment type="cofactor">
    <cofactor evidence="1">
        <name>Mg(2+)</name>
        <dbReference type="ChEBI" id="CHEBI:18420"/>
    </cofactor>
</comment>
<dbReference type="AlphaFoldDB" id="A0A9N8I1C0"/>
<keyword evidence="1" id="KW-0234">DNA repair</keyword>
<keyword evidence="1 3" id="KW-0347">Helicase</keyword>
<dbReference type="SUPFAM" id="SSF52540">
    <property type="entry name" value="P-loop containing nucleoside triphosphate hydrolases"/>
    <property type="match status" value="1"/>
</dbReference>
<sequence length="448" mass="50621">MSGVAAVSIGGETTHSVTALNKQKASEDDIESWTNARLLIIDEVSFMNTNEVEKLDERLRQLRQRYTSLFGGIHILFCGDFRQLEPCTGSPLYSPYYSDKKWITSINCYIELFGRHRFEDDPEWGAILERIRNGNYTHHDIDAINECLLQPGTELPSTTSYCVYANRDRTAINAGIFHNLLKAHYGKSKEMPSDMIVVRASNMTRLSKSGAKQDLKNTDKHFIYENCPDHRVTAKKGRSTRGHFADPMLKLYYGLPLMLVTNEDVPNGHANGTRVILEEVVLCGGSTPKGLELDGMQCPSVEASQVDYLLCRAEDSQTKYFKIQPKTLTCLVKAPIPKHFGHTESTINFTVQLLQLPLLTNNAITGHKLQGQTKQDLLISTWSKVKNWNYVSLSRVKARAGLHLMKKLPQDVDFSVPEALLEMIARLETLLPEDLEWDLEEDEDNSLV</sequence>
<evidence type="ECO:0000313" key="3">
    <source>
        <dbReference type="EMBL" id="CAB9531253.1"/>
    </source>
</evidence>
<dbReference type="PANTHER" id="PTHR47642">
    <property type="entry name" value="ATP-DEPENDENT DNA HELICASE"/>
    <property type="match status" value="1"/>
</dbReference>
<evidence type="ECO:0000259" key="2">
    <source>
        <dbReference type="Pfam" id="PF05970"/>
    </source>
</evidence>
<dbReference type="EMBL" id="CAICTM010003361">
    <property type="protein sequence ID" value="CAB9531253.1"/>
    <property type="molecule type" value="Genomic_DNA"/>
</dbReference>
<evidence type="ECO:0000256" key="1">
    <source>
        <dbReference type="RuleBase" id="RU363044"/>
    </source>
</evidence>
<dbReference type="GO" id="GO:0006310">
    <property type="term" value="P:DNA recombination"/>
    <property type="evidence" value="ECO:0007669"/>
    <property type="project" value="UniProtKB-KW"/>
</dbReference>
<dbReference type="EC" id="5.6.2.3" evidence="1"/>
<dbReference type="GO" id="GO:0043139">
    <property type="term" value="F:5'-3' DNA helicase activity"/>
    <property type="evidence" value="ECO:0007669"/>
    <property type="project" value="UniProtKB-EC"/>
</dbReference>
<evidence type="ECO:0000313" key="4">
    <source>
        <dbReference type="Proteomes" id="UP001153069"/>
    </source>
</evidence>
<keyword evidence="1" id="KW-0233">DNA recombination</keyword>
<accession>A0A9N8I1C0</accession>
<dbReference type="Gene3D" id="3.40.50.300">
    <property type="entry name" value="P-loop containing nucleotide triphosphate hydrolases"/>
    <property type="match status" value="1"/>
</dbReference>
<protein>
    <recommendedName>
        <fullName evidence="1">ATP-dependent DNA helicase</fullName>
        <ecNumber evidence="1">5.6.2.3</ecNumber>
    </recommendedName>
</protein>
<keyword evidence="1" id="KW-0227">DNA damage</keyword>